<comment type="caution">
    <text evidence="9">The sequence shown here is derived from an EMBL/GenBank/DDBJ whole genome shotgun (WGS) entry which is preliminary data.</text>
</comment>
<keyword evidence="5" id="KW-0256">Endoplasmic reticulum</keyword>
<proteinExistence type="predicted"/>
<evidence type="ECO:0000256" key="8">
    <source>
        <dbReference type="SAM" id="Phobius"/>
    </source>
</evidence>
<evidence type="ECO:0000256" key="7">
    <source>
        <dbReference type="ARBA" id="ARBA00023136"/>
    </source>
</evidence>
<dbReference type="Proteomes" id="UP001344447">
    <property type="component" value="Unassembled WGS sequence"/>
</dbReference>
<evidence type="ECO:0008006" key="11">
    <source>
        <dbReference type="Google" id="ProtNLM"/>
    </source>
</evidence>
<feature type="transmembrane region" description="Helical" evidence="8">
    <location>
        <begin position="187"/>
        <end position="212"/>
    </location>
</feature>
<sequence length="219" mass="24447">MTNLNHSSSSIQTPKLSKYMISSGYFSMGVLVATTMFLSNNNNFSIVSYTLLSEIMFGVIISVLHLGFSILAFPGNSSTLNKLNRSLIGLTIGTFIFYSLLILYGAPFLKSIHTTFFFGFLLSSMCCLPTSILLGLNPQNWKDLFFIPNHNNIIDTCTTILVVFSILGAWIGAFPIPLDWDRPWQQWPISCVFGSIVGHIFGLFICSLYSLIHKEKKSM</sequence>
<evidence type="ECO:0000256" key="2">
    <source>
        <dbReference type="ARBA" id="ARBA00004687"/>
    </source>
</evidence>
<evidence type="ECO:0000313" key="9">
    <source>
        <dbReference type="EMBL" id="KAK5581012.1"/>
    </source>
</evidence>
<comment type="pathway">
    <text evidence="2">Glycolipid biosynthesis; glycosylphosphatidylinositol-anchor biosynthesis.</text>
</comment>
<feature type="transmembrane region" description="Helical" evidence="8">
    <location>
        <begin position="157"/>
        <end position="175"/>
    </location>
</feature>
<organism evidence="9 10">
    <name type="scientific">Dictyostelium firmibasis</name>
    <dbReference type="NCBI Taxonomy" id="79012"/>
    <lineage>
        <taxon>Eukaryota</taxon>
        <taxon>Amoebozoa</taxon>
        <taxon>Evosea</taxon>
        <taxon>Eumycetozoa</taxon>
        <taxon>Dictyostelia</taxon>
        <taxon>Dictyosteliales</taxon>
        <taxon>Dictyosteliaceae</taxon>
        <taxon>Dictyostelium</taxon>
    </lineage>
</organism>
<evidence type="ECO:0000256" key="5">
    <source>
        <dbReference type="ARBA" id="ARBA00022824"/>
    </source>
</evidence>
<keyword evidence="10" id="KW-1185">Reference proteome</keyword>
<evidence type="ECO:0000256" key="6">
    <source>
        <dbReference type="ARBA" id="ARBA00022989"/>
    </source>
</evidence>
<keyword evidence="4 8" id="KW-0812">Transmembrane</keyword>
<feature type="transmembrane region" description="Helical" evidence="8">
    <location>
        <begin position="115"/>
        <end position="136"/>
    </location>
</feature>
<evidence type="ECO:0000256" key="3">
    <source>
        <dbReference type="ARBA" id="ARBA00022502"/>
    </source>
</evidence>
<dbReference type="EMBL" id="JAVFKY010000002">
    <property type="protein sequence ID" value="KAK5581012.1"/>
    <property type="molecule type" value="Genomic_DNA"/>
</dbReference>
<name>A0AAN7TXT6_9MYCE</name>
<dbReference type="InterPro" id="IPR009580">
    <property type="entry name" value="GPI_biosynthesis_protein_Pig-F"/>
</dbReference>
<comment type="subcellular location">
    <subcellularLocation>
        <location evidence="1">Endoplasmic reticulum membrane</location>
        <topology evidence="1">Multi-pass membrane protein</topology>
    </subcellularLocation>
</comment>
<dbReference type="Pfam" id="PF06699">
    <property type="entry name" value="PIG-F"/>
    <property type="match status" value="1"/>
</dbReference>
<reference evidence="9 10" key="1">
    <citation type="submission" date="2023-11" db="EMBL/GenBank/DDBJ databases">
        <title>Dfirmibasis_genome.</title>
        <authorList>
            <person name="Edelbroek B."/>
            <person name="Kjellin J."/>
            <person name="Jerlstrom-Hultqvist J."/>
            <person name="Soderbom F."/>
        </authorList>
    </citation>
    <scope>NUCLEOTIDE SEQUENCE [LARGE SCALE GENOMIC DNA]</scope>
    <source>
        <strain evidence="9 10">TNS-C-14</strain>
    </source>
</reference>
<evidence type="ECO:0000313" key="10">
    <source>
        <dbReference type="Proteomes" id="UP001344447"/>
    </source>
</evidence>
<feature type="transmembrane region" description="Helical" evidence="8">
    <location>
        <begin position="87"/>
        <end position="109"/>
    </location>
</feature>
<keyword evidence="3" id="KW-0337">GPI-anchor biosynthesis</keyword>
<keyword evidence="6 8" id="KW-1133">Transmembrane helix</keyword>
<accession>A0AAN7TXT6</accession>
<gene>
    <name evidence="9" type="ORF">RB653_001039</name>
</gene>
<keyword evidence="7 8" id="KW-0472">Membrane</keyword>
<protein>
    <recommendedName>
        <fullName evidence="11">Phosphatidylinositol-glycan biosynthesis class F protein</fullName>
    </recommendedName>
</protein>
<feature type="transmembrane region" description="Helical" evidence="8">
    <location>
        <begin position="20"/>
        <end position="39"/>
    </location>
</feature>
<dbReference type="AlphaFoldDB" id="A0AAN7TXT6"/>
<dbReference type="GO" id="GO:0005789">
    <property type="term" value="C:endoplasmic reticulum membrane"/>
    <property type="evidence" value="ECO:0007669"/>
    <property type="project" value="UniProtKB-SubCell"/>
</dbReference>
<evidence type="ECO:0000256" key="4">
    <source>
        <dbReference type="ARBA" id="ARBA00022692"/>
    </source>
</evidence>
<feature type="transmembrane region" description="Helical" evidence="8">
    <location>
        <begin position="51"/>
        <end position="75"/>
    </location>
</feature>
<evidence type="ECO:0000256" key="1">
    <source>
        <dbReference type="ARBA" id="ARBA00004477"/>
    </source>
</evidence>
<dbReference type="GO" id="GO:0006506">
    <property type="term" value="P:GPI anchor biosynthetic process"/>
    <property type="evidence" value="ECO:0007669"/>
    <property type="project" value="UniProtKB-KW"/>
</dbReference>